<name>A0A125W8T2_ENTFL</name>
<sequence>MHILPRVEKFVTNSFKINQYIGKKFSKSGKTFGANVKIRYNIED</sequence>
<organism evidence="1 2">
    <name type="scientific">Enterococcus faecalis TX4248</name>
    <dbReference type="NCBI Taxonomy" id="749495"/>
    <lineage>
        <taxon>Bacteria</taxon>
        <taxon>Bacillati</taxon>
        <taxon>Bacillota</taxon>
        <taxon>Bacilli</taxon>
        <taxon>Lactobacillales</taxon>
        <taxon>Enterococcaceae</taxon>
        <taxon>Enterococcus</taxon>
    </lineage>
</organism>
<comment type="caution">
    <text evidence="1">The sequence shown here is derived from an EMBL/GenBank/DDBJ whole genome shotgun (WGS) entry which is preliminary data.</text>
</comment>
<dbReference type="AlphaFoldDB" id="A0A125W8T2"/>
<gene>
    <name evidence="1" type="ORF">HMPREF9498_00638</name>
</gene>
<dbReference type="Proteomes" id="UP000004846">
    <property type="component" value="Unassembled WGS sequence"/>
</dbReference>
<accession>A0A125W8T2</accession>
<proteinExistence type="predicted"/>
<dbReference type="EMBL" id="AEBR01000018">
    <property type="protein sequence ID" value="EFM83703.1"/>
    <property type="molecule type" value="Genomic_DNA"/>
</dbReference>
<reference evidence="1 2" key="1">
    <citation type="submission" date="2010-07" db="EMBL/GenBank/DDBJ databases">
        <authorList>
            <person name="Sid Ahmed O."/>
        </authorList>
    </citation>
    <scope>NUCLEOTIDE SEQUENCE [LARGE SCALE GENOMIC DNA]</scope>
    <source>
        <strain evidence="1 2">TX4248</strain>
    </source>
</reference>
<protein>
    <submittedName>
        <fullName evidence="1">Uncharacterized protein</fullName>
    </submittedName>
</protein>
<dbReference type="HOGENOM" id="CLU_3215831_0_0_9"/>
<evidence type="ECO:0000313" key="1">
    <source>
        <dbReference type="EMBL" id="EFM83703.1"/>
    </source>
</evidence>
<evidence type="ECO:0000313" key="2">
    <source>
        <dbReference type="Proteomes" id="UP000004846"/>
    </source>
</evidence>